<feature type="compositionally biased region" description="Basic and acidic residues" evidence="6">
    <location>
        <begin position="198"/>
        <end position="209"/>
    </location>
</feature>
<keyword evidence="3 7" id="KW-0812">Transmembrane</keyword>
<keyword evidence="5 7" id="KW-0472">Membrane</keyword>
<feature type="region of interest" description="Disordered" evidence="6">
    <location>
        <begin position="173"/>
        <end position="192"/>
    </location>
</feature>
<comment type="similarity">
    <text evidence="2">Belongs to the CTL (choline transporter-like) family.</text>
</comment>
<name>A0A9W8KVI3_9FUNG</name>
<feature type="transmembrane region" description="Helical" evidence="7">
    <location>
        <begin position="443"/>
        <end position="464"/>
    </location>
</feature>
<feature type="transmembrane region" description="Helical" evidence="7">
    <location>
        <begin position="741"/>
        <end position="763"/>
    </location>
</feature>
<dbReference type="InterPro" id="IPR007603">
    <property type="entry name" value="Choline_transptr-like"/>
</dbReference>
<organism evidence="8 9">
    <name type="scientific">Coemansia spiralis</name>
    <dbReference type="NCBI Taxonomy" id="417178"/>
    <lineage>
        <taxon>Eukaryota</taxon>
        <taxon>Fungi</taxon>
        <taxon>Fungi incertae sedis</taxon>
        <taxon>Zoopagomycota</taxon>
        <taxon>Kickxellomycotina</taxon>
        <taxon>Kickxellomycetes</taxon>
        <taxon>Kickxellales</taxon>
        <taxon>Kickxellaceae</taxon>
        <taxon>Coemansia</taxon>
    </lineage>
</organism>
<keyword evidence="4 7" id="KW-1133">Transmembrane helix</keyword>
<dbReference type="InterPro" id="IPR036872">
    <property type="entry name" value="CH_dom_sf"/>
</dbReference>
<dbReference type="EMBL" id="JANBTW010000114">
    <property type="protein sequence ID" value="KAJ2670899.1"/>
    <property type="molecule type" value="Genomic_DNA"/>
</dbReference>
<dbReference type="GO" id="GO:0005886">
    <property type="term" value="C:plasma membrane"/>
    <property type="evidence" value="ECO:0007669"/>
    <property type="project" value="TreeGrafter"/>
</dbReference>
<reference evidence="8" key="1">
    <citation type="submission" date="2022-07" db="EMBL/GenBank/DDBJ databases">
        <title>Phylogenomic reconstructions and comparative analyses of Kickxellomycotina fungi.</title>
        <authorList>
            <person name="Reynolds N.K."/>
            <person name="Stajich J.E."/>
            <person name="Barry K."/>
            <person name="Grigoriev I.V."/>
            <person name="Crous P."/>
            <person name="Smith M.E."/>
        </authorList>
    </citation>
    <scope>NUCLEOTIDE SEQUENCE</scope>
    <source>
        <strain evidence="8">NRRL 3115</strain>
    </source>
</reference>
<feature type="transmembrane region" description="Helical" evidence="7">
    <location>
        <begin position="413"/>
        <end position="436"/>
    </location>
</feature>
<feature type="transmembrane region" description="Helical" evidence="7">
    <location>
        <begin position="578"/>
        <end position="599"/>
    </location>
</feature>
<evidence type="ECO:0000313" key="8">
    <source>
        <dbReference type="EMBL" id="KAJ2670899.1"/>
    </source>
</evidence>
<feature type="transmembrane region" description="Helical" evidence="7">
    <location>
        <begin position="372"/>
        <end position="393"/>
    </location>
</feature>
<dbReference type="OrthoDB" id="420519at2759"/>
<accession>A0A9W8KVI3</accession>
<comment type="caution">
    <text evidence="8">The sequence shown here is derived from an EMBL/GenBank/DDBJ whole genome shotgun (WGS) entry which is preliminary data.</text>
</comment>
<dbReference type="PANTHER" id="PTHR12385:SF88">
    <property type="entry name" value="CHOLINE TRANSPORTER-LIKE PROTEIN CTL1"/>
    <property type="match status" value="1"/>
</dbReference>
<evidence type="ECO:0000256" key="6">
    <source>
        <dbReference type="SAM" id="MobiDB-lite"/>
    </source>
</evidence>
<sequence length="828" mass="90670">MSFRDTEFQNACLAWISKLSGENVAGTADLVDASILIQLTTQSDPDYFASASLVLPSYPGEPNLDALAQLARLLLRYFEQGLGRLLAREYIPGVNSLTIMPFDDLWRLTILVVSATLLSEINGASELYEQLDKETQMQLQVGIGGMWGTNEITSATTDFEPAASNAKTTFATENETVNTTSSSKSNTHGIRASSQIIERSEGSSQEMKHQQPSPLHTSSNGASNDSFVSDQTSLFQPFQSAYSSIPDLHQPNQRQLEDIVTHTSSASSSWEQNRHMSNSLEQLQQPALLPVSDIDHSIVTDSSSDRRRQRRRSLIGFVHSDSENEDNEDNADNTNEPDNDSDTESYVSEFSQDLDEYGQDIVSVGFNGPNAFAAYVFIGNALAYIAVGCYLLLTTSVPSRKSPYFKDYYDMTVAITQILLTSIASVALSITWVQLMRYQTRKVVWITTLGVPVVSIATAIWAGIQVFRIPGVEDIVGYRLRNGIVIGISLILAIRFIWSISQRKTDIERSVDIIRVSCDVLMHNKELFAFSLLLLAFYGVFAVISTIFASRITLIHSSIIGSANRLPASGSTGYFDSFLATAAQLVSGHAWGVAGYLLVIFAWTSAMFVQLMRIIVSSVVCQWYFHRHEPNEPPALQTLQASTVSALTHQFGTVVLSATFLFVAKTLHLIELLLRWIVSFLRVIPVSIVSLAMGQPIYLAEGWSSYTAVYAAFTGKGFFESSAAVTGLLRKHHLLHSPVVSLIKSSVTCYALLLSIVFGYALGVQAVDMLSLHSAAIAIAGSAMPFILLQLVTHVLTCTVEALVVCYAIDLEVDSCHSINVAEALALA</sequence>
<feature type="compositionally biased region" description="Polar residues" evidence="6">
    <location>
        <begin position="210"/>
        <end position="228"/>
    </location>
</feature>
<evidence type="ECO:0000256" key="1">
    <source>
        <dbReference type="ARBA" id="ARBA00004141"/>
    </source>
</evidence>
<gene>
    <name evidence="8" type="ORF">GGI25_005693</name>
</gene>
<evidence type="ECO:0000313" key="9">
    <source>
        <dbReference type="Proteomes" id="UP001151518"/>
    </source>
</evidence>
<feature type="transmembrane region" description="Helical" evidence="7">
    <location>
        <begin position="676"/>
        <end position="698"/>
    </location>
</feature>
<evidence type="ECO:0000256" key="5">
    <source>
        <dbReference type="ARBA" id="ARBA00023136"/>
    </source>
</evidence>
<dbReference type="SUPFAM" id="SSF116907">
    <property type="entry name" value="Hook domain"/>
    <property type="match status" value="1"/>
</dbReference>
<dbReference type="AlphaFoldDB" id="A0A9W8KVI3"/>
<feature type="transmembrane region" description="Helical" evidence="7">
    <location>
        <begin position="710"/>
        <end position="729"/>
    </location>
</feature>
<feature type="transmembrane region" description="Helical" evidence="7">
    <location>
        <begin position="769"/>
        <end position="789"/>
    </location>
</feature>
<protein>
    <submittedName>
        <fullName evidence="8">Uncharacterized protein</fullName>
    </submittedName>
</protein>
<evidence type="ECO:0000256" key="3">
    <source>
        <dbReference type="ARBA" id="ARBA00022692"/>
    </source>
</evidence>
<feature type="compositionally biased region" description="Low complexity" evidence="6">
    <location>
        <begin position="173"/>
        <end position="187"/>
    </location>
</feature>
<proteinExistence type="inferred from homology"/>
<dbReference type="GO" id="GO:0022857">
    <property type="term" value="F:transmembrane transporter activity"/>
    <property type="evidence" value="ECO:0007669"/>
    <property type="project" value="InterPro"/>
</dbReference>
<feature type="transmembrane region" description="Helical" evidence="7">
    <location>
        <begin position="484"/>
        <end position="501"/>
    </location>
</feature>
<feature type="region of interest" description="Disordered" evidence="6">
    <location>
        <begin position="198"/>
        <end position="228"/>
    </location>
</feature>
<evidence type="ECO:0000256" key="4">
    <source>
        <dbReference type="ARBA" id="ARBA00022989"/>
    </source>
</evidence>
<dbReference type="Pfam" id="PF04515">
    <property type="entry name" value="Choline_transpo"/>
    <property type="match status" value="1"/>
</dbReference>
<feature type="transmembrane region" description="Helical" evidence="7">
    <location>
        <begin position="527"/>
        <end position="548"/>
    </location>
</feature>
<dbReference type="Gene3D" id="1.10.418.10">
    <property type="entry name" value="Calponin-like domain"/>
    <property type="match status" value="1"/>
</dbReference>
<comment type="subcellular location">
    <subcellularLocation>
        <location evidence="1">Membrane</location>
        <topology evidence="1">Multi-pass membrane protein</topology>
    </subcellularLocation>
</comment>
<evidence type="ECO:0000256" key="7">
    <source>
        <dbReference type="SAM" id="Phobius"/>
    </source>
</evidence>
<evidence type="ECO:0000256" key="2">
    <source>
        <dbReference type="ARBA" id="ARBA00007168"/>
    </source>
</evidence>
<dbReference type="PANTHER" id="PTHR12385">
    <property type="entry name" value="CHOLINE TRANSPORTER-LIKE (SLC FAMILY 44)"/>
    <property type="match status" value="1"/>
</dbReference>
<feature type="compositionally biased region" description="Acidic residues" evidence="6">
    <location>
        <begin position="323"/>
        <end position="343"/>
    </location>
</feature>
<feature type="region of interest" description="Disordered" evidence="6">
    <location>
        <begin position="316"/>
        <end position="346"/>
    </location>
</feature>
<dbReference type="Proteomes" id="UP001151518">
    <property type="component" value="Unassembled WGS sequence"/>
</dbReference>